<evidence type="ECO:0000259" key="3">
    <source>
        <dbReference type="PROSITE" id="PS51677"/>
    </source>
</evidence>
<comment type="caution">
    <text evidence="4">The sequence shown here is derived from an EMBL/GenBank/DDBJ whole genome shotgun (WGS) entry which is preliminary data.</text>
</comment>
<dbReference type="SUPFAM" id="SSF88713">
    <property type="entry name" value="Glycoside hydrolase/deacetylase"/>
    <property type="match status" value="1"/>
</dbReference>
<name>A0A011NX09_9PROT</name>
<sequence>MAFLIRSLVGLLLALAAALAPAADARFMALSYHEVVADNEPLTPTAVRASDLARQFAWMRANDFHPVSVDQILAARAGGPPLPPNAILLTFDDGFKDAYTRVFPLLRLFNYPAVIALVGQWMDVREGQMVDYDGKPVARSKFLSWEQVREMQASGLVEVASHSYGLHRGILANPQGNTQPATTTRLYANGRYEDDAAYLARLRHDLRDSISQHTGKAPRIIVWPYGRSNQAAQEVAGELGMPIGLTLVDGFNDAGTPQSAWKRQLIENSPSLQAFAEMLRVTWDANPARSVKVDPATWPAGEDGLSPTLDRLLSLSPNIAFVKPTIERDGREMALFPTGLRPVAADQLNHIAWQTERRAGVPVFIDLPAAWLAEPELVADLARQVNFAGLRVRAAPDSAAARRLREAAARWVWPLQIAWAPEQPPTATQWAALRPGDLMLLPAGTEHLATVPKEMARHVLFEFDASLPPETIARQMRQLEADGFRQFGVGGLPESLMGPIFPSLSLRWQPQLP</sequence>
<evidence type="ECO:0000313" key="4">
    <source>
        <dbReference type="EMBL" id="EXI69182.1"/>
    </source>
</evidence>
<feature type="chain" id="PRO_5001462490" evidence="2">
    <location>
        <begin position="23"/>
        <end position="513"/>
    </location>
</feature>
<organism evidence="4 5">
    <name type="scientific">Candidatus Accumulibacter adjunctus</name>
    <dbReference type="NCBI Taxonomy" id="1454001"/>
    <lineage>
        <taxon>Bacteria</taxon>
        <taxon>Pseudomonadati</taxon>
        <taxon>Pseudomonadota</taxon>
        <taxon>Betaproteobacteria</taxon>
        <taxon>Candidatus Accumulibacter</taxon>
    </lineage>
</organism>
<accession>A0A011NX09</accession>
<dbReference type="NCBIfam" id="TIGR03938">
    <property type="entry name" value="deacetyl_PgaB"/>
    <property type="match status" value="1"/>
</dbReference>
<reference evidence="4" key="1">
    <citation type="submission" date="2014-02" db="EMBL/GenBank/DDBJ databases">
        <title>Expanding our view of genomic diversity in Candidatus Accumulibacter clades.</title>
        <authorList>
            <person name="Skennerton C.T."/>
            <person name="Barr J.J."/>
            <person name="Slater F.R."/>
            <person name="Bond P.L."/>
            <person name="Tyson G.W."/>
        </authorList>
    </citation>
    <scope>NUCLEOTIDE SEQUENCE [LARGE SCALE GENOMIC DNA]</scope>
</reference>
<dbReference type="InterPro" id="IPR011330">
    <property type="entry name" value="Glyco_hydro/deAcase_b/a-brl"/>
</dbReference>
<dbReference type="InterPro" id="IPR002509">
    <property type="entry name" value="NODB_dom"/>
</dbReference>
<proteinExistence type="predicted"/>
<dbReference type="EMBL" id="JFAX01000002">
    <property type="protein sequence ID" value="EXI69182.1"/>
    <property type="molecule type" value="Genomic_DNA"/>
</dbReference>
<dbReference type="EC" id="3.5.1.-" evidence="4"/>
<dbReference type="GO" id="GO:0016810">
    <property type="term" value="F:hydrolase activity, acting on carbon-nitrogen (but not peptide) bonds"/>
    <property type="evidence" value="ECO:0007669"/>
    <property type="project" value="InterPro"/>
</dbReference>
<feature type="domain" description="NodB homology" evidence="3">
    <location>
        <begin position="85"/>
        <end position="322"/>
    </location>
</feature>
<dbReference type="PANTHER" id="PTHR34216:SF7">
    <property type="entry name" value="POLY-BETA-1,6-N-ACETYL-D-GLUCOSAMINE N-DEACETYLASE"/>
    <property type="match status" value="1"/>
</dbReference>
<protein>
    <submittedName>
        <fullName evidence="4">Poly-beta-1,6-N-acetyl-D-glucosamine N-deacetylase</fullName>
        <ecNumber evidence="4">3.5.1.-</ecNumber>
    </submittedName>
</protein>
<dbReference type="PANTHER" id="PTHR34216">
    <property type="match status" value="1"/>
</dbReference>
<dbReference type="Proteomes" id="UP000020218">
    <property type="component" value="Unassembled WGS sequence"/>
</dbReference>
<dbReference type="PATRIC" id="fig|1454001.3.peg.650"/>
<dbReference type="PROSITE" id="PS51677">
    <property type="entry name" value="NODB"/>
    <property type="match status" value="1"/>
</dbReference>
<dbReference type="InterPro" id="IPR051398">
    <property type="entry name" value="Polysacch_Deacetylase"/>
</dbReference>
<dbReference type="Gene3D" id="3.20.20.370">
    <property type="entry name" value="Glycoside hydrolase/deacetylase"/>
    <property type="match status" value="1"/>
</dbReference>
<dbReference type="AlphaFoldDB" id="A0A011NX09"/>
<dbReference type="GO" id="GO:0043708">
    <property type="term" value="P:cell adhesion involved in biofilm formation"/>
    <property type="evidence" value="ECO:0007669"/>
    <property type="project" value="InterPro"/>
</dbReference>
<dbReference type="GO" id="GO:0005975">
    <property type="term" value="P:carbohydrate metabolic process"/>
    <property type="evidence" value="ECO:0007669"/>
    <property type="project" value="InterPro"/>
</dbReference>
<dbReference type="STRING" id="1454001.AW08_00389"/>
<dbReference type="InterPro" id="IPR023854">
    <property type="entry name" value="PGA_deacetylase_PgaB"/>
</dbReference>
<evidence type="ECO:0000256" key="2">
    <source>
        <dbReference type="SAM" id="SignalP"/>
    </source>
</evidence>
<keyword evidence="5" id="KW-1185">Reference proteome</keyword>
<keyword evidence="1 2" id="KW-0732">Signal</keyword>
<evidence type="ECO:0000256" key="1">
    <source>
        <dbReference type="ARBA" id="ARBA00022729"/>
    </source>
</evidence>
<gene>
    <name evidence="4" type="primary">pgaB</name>
    <name evidence="4" type="ORF">AW08_00389</name>
</gene>
<dbReference type="Pfam" id="PF01522">
    <property type="entry name" value="Polysacc_deac_1"/>
    <property type="match status" value="1"/>
</dbReference>
<feature type="signal peptide" evidence="2">
    <location>
        <begin position="1"/>
        <end position="22"/>
    </location>
</feature>
<keyword evidence="4" id="KW-0378">Hydrolase</keyword>
<evidence type="ECO:0000313" key="5">
    <source>
        <dbReference type="Proteomes" id="UP000020218"/>
    </source>
</evidence>